<accession>A0ABT8ZNF0</accession>
<dbReference type="InterPro" id="IPR047657">
    <property type="entry name" value="PmbA"/>
</dbReference>
<dbReference type="SUPFAM" id="SSF111283">
    <property type="entry name" value="Putative modulator of DNA gyrase, PmbA/TldD"/>
    <property type="match status" value="1"/>
</dbReference>
<comment type="caution">
    <text evidence="2">The sequence shown here is derived from an EMBL/GenBank/DDBJ whole genome shotgun (WGS) entry which is preliminary data.</text>
</comment>
<name>A0ABT8ZNF0_9SPHN</name>
<evidence type="ECO:0000313" key="3">
    <source>
        <dbReference type="Proteomes" id="UP001176471"/>
    </source>
</evidence>
<dbReference type="RefSeq" id="WP_304536064.1">
    <property type="nucleotide sequence ID" value="NZ_JAUQOM010000004.1"/>
</dbReference>
<dbReference type="InterPro" id="IPR045569">
    <property type="entry name" value="Metalloprtase-TldD/E_C"/>
</dbReference>
<dbReference type="PANTHER" id="PTHR43421">
    <property type="entry name" value="METALLOPROTEASE PMBA"/>
    <property type="match status" value="1"/>
</dbReference>
<feature type="domain" description="Metalloprotease TldD/E C-terminal" evidence="1">
    <location>
        <begin position="18"/>
        <end position="160"/>
    </location>
</feature>
<organism evidence="2 3">
    <name type="scientific">Sphingobium cyanobacteriorum</name>
    <dbReference type="NCBI Taxonomy" id="3063954"/>
    <lineage>
        <taxon>Bacteria</taxon>
        <taxon>Pseudomonadati</taxon>
        <taxon>Pseudomonadota</taxon>
        <taxon>Alphaproteobacteria</taxon>
        <taxon>Sphingomonadales</taxon>
        <taxon>Sphingomonadaceae</taxon>
        <taxon>Sphingobium</taxon>
    </lineage>
</organism>
<dbReference type="EMBL" id="JAUQOM010000004">
    <property type="protein sequence ID" value="MDO7835643.1"/>
    <property type="molecule type" value="Genomic_DNA"/>
</dbReference>
<gene>
    <name evidence="2" type="ORF">Q4610_11365</name>
</gene>
<evidence type="ECO:0000313" key="2">
    <source>
        <dbReference type="EMBL" id="MDO7835643.1"/>
    </source>
</evidence>
<dbReference type="PANTHER" id="PTHR43421:SF1">
    <property type="entry name" value="METALLOPROTEASE PMBA"/>
    <property type="match status" value="1"/>
</dbReference>
<sequence>MAWFYAAEWPTFAPPLTEGVAGSARSVVGGGIVEGLFLSCQSARKLGLRSTGNADGFYNLRLCSDAAAGDLQAMLRRLDCGLFVTDFLGGSTDPATGTWTRAVRGFWVEGGAVAHAVTDVTLAGSMPVMLQNIRAIGDDVERHDAIRTGSILIDDMQVGGGA</sequence>
<keyword evidence="3" id="KW-1185">Reference proteome</keyword>
<proteinExistence type="predicted"/>
<evidence type="ECO:0000259" key="1">
    <source>
        <dbReference type="Pfam" id="PF19289"/>
    </source>
</evidence>
<protein>
    <submittedName>
        <fullName evidence="2">Metallopeptidase TldD-related protein</fullName>
    </submittedName>
</protein>
<dbReference type="Pfam" id="PF19289">
    <property type="entry name" value="PmbA_TldD_3rd"/>
    <property type="match status" value="1"/>
</dbReference>
<dbReference type="Proteomes" id="UP001176471">
    <property type="component" value="Unassembled WGS sequence"/>
</dbReference>
<reference evidence="2" key="1">
    <citation type="submission" date="2023-07" db="EMBL/GenBank/DDBJ databases">
        <title>Bacterial whole genome sequence for Sphingobium sp. HBC34.</title>
        <authorList>
            <person name="Le V."/>
            <person name="Ko S.-R."/>
            <person name="Ahn C.-Y."/>
            <person name="Oh H.-M."/>
        </authorList>
    </citation>
    <scope>NUCLEOTIDE SEQUENCE</scope>
    <source>
        <strain evidence="2">HBC34</strain>
    </source>
</reference>
<dbReference type="InterPro" id="IPR036059">
    <property type="entry name" value="TldD/PmbA_sf"/>
</dbReference>